<evidence type="ECO:0000313" key="5">
    <source>
        <dbReference type="EMBL" id="PSF32476.1"/>
    </source>
</evidence>
<keyword evidence="2" id="KW-0067">ATP-binding</keyword>
<sequence length="297" mass="35049">MITFSVTQVRVAFECPRLFYLNYHFRGQTLFVPSAHIKGIGSLFHQLAEKLIDTAKHNSQFAILFVPESDKLDVEDITAQFQQLFYQFVFFPILQKEIQQNHSKLIHKYYQIWQGIIPLIRHWVTLLIKNRSFCKPDVLLKKTFTAEEIRLIHLFTLPKGNKIQLIGRLDSVIYDFPKRRYCVVEYKTYQPSDLAAQLAQVALYSYMLKETKNLSTPVNSSVHQVLPTFQEYYYPWEELENTVYQLIPHKLQQMQNWITWKQNTSSPPPPAIKSNLCDICPQQTTCQQFFEISTDNW</sequence>
<evidence type="ECO:0000256" key="3">
    <source>
        <dbReference type="ARBA" id="ARBA00023204"/>
    </source>
</evidence>
<gene>
    <name evidence="5" type="ORF">C7H19_21510</name>
</gene>
<evidence type="ECO:0000256" key="2">
    <source>
        <dbReference type="ARBA" id="ARBA00022806"/>
    </source>
</evidence>
<proteinExistence type="predicted"/>
<keyword evidence="3" id="KW-0234">DNA repair</keyword>
<organism evidence="5 6">
    <name type="scientific">Aphanothece hegewaldii CCALA 016</name>
    <dbReference type="NCBI Taxonomy" id="2107694"/>
    <lineage>
        <taxon>Bacteria</taxon>
        <taxon>Bacillati</taxon>
        <taxon>Cyanobacteriota</taxon>
        <taxon>Cyanophyceae</taxon>
        <taxon>Oscillatoriophycideae</taxon>
        <taxon>Chroococcales</taxon>
        <taxon>Aphanothecaceae</taxon>
        <taxon>Aphanothece</taxon>
    </lineage>
</organism>
<dbReference type="GO" id="GO:0004386">
    <property type="term" value="F:helicase activity"/>
    <property type="evidence" value="ECO:0007669"/>
    <property type="project" value="UniProtKB-KW"/>
</dbReference>
<dbReference type="GO" id="GO:0006281">
    <property type="term" value="P:DNA repair"/>
    <property type="evidence" value="ECO:0007669"/>
    <property type="project" value="UniProtKB-KW"/>
</dbReference>
<accession>A0A2T1LS91</accession>
<keyword evidence="2" id="KW-0347">Helicase</keyword>
<dbReference type="AlphaFoldDB" id="A0A2T1LS91"/>
<reference evidence="5 6" key="1">
    <citation type="submission" date="2018-03" db="EMBL/GenBank/DDBJ databases">
        <title>The ancient ancestry and fast evolution of plastids.</title>
        <authorList>
            <person name="Moore K.R."/>
            <person name="Magnabosco C."/>
            <person name="Momper L."/>
            <person name="Gold D.A."/>
            <person name="Bosak T."/>
            <person name="Fournier G.P."/>
        </authorList>
    </citation>
    <scope>NUCLEOTIDE SEQUENCE [LARGE SCALE GENOMIC DNA]</scope>
    <source>
        <strain evidence="5 6">CCALA 016</strain>
    </source>
</reference>
<dbReference type="InterPro" id="IPR038726">
    <property type="entry name" value="PDDEXK_AddAB-type"/>
</dbReference>
<feature type="domain" description="PD-(D/E)XK endonuclease-like" evidence="4">
    <location>
        <begin position="3"/>
        <end position="287"/>
    </location>
</feature>
<dbReference type="Proteomes" id="UP000239001">
    <property type="component" value="Unassembled WGS sequence"/>
</dbReference>
<evidence type="ECO:0000313" key="6">
    <source>
        <dbReference type="Proteomes" id="UP000239001"/>
    </source>
</evidence>
<dbReference type="Pfam" id="PF12705">
    <property type="entry name" value="PDDEXK_1"/>
    <property type="match status" value="1"/>
</dbReference>
<protein>
    <recommendedName>
        <fullName evidence="4">PD-(D/E)XK endonuclease-like domain-containing protein</fullName>
    </recommendedName>
</protein>
<evidence type="ECO:0000256" key="1">
    <source>
        <dbReference type="ARBA" id="ARBA00022763"/>
    </source>
</evidence>
<dbReference type="OrthoDB" id="9807790at2"/>
<dbReference type="RefSeq" id="WP_106458973.1">
    <property type="nucleotide sequence ID" value="NZ_PXOH01000037.1"/>
</dbReference>
<comment type="caution">
    <text evidence="5">The sequence shown here is derived from an EMBL/GenBank/DDBJ whole genome shotgun (WGS) entry which is preliminary data.</text>
</comment>
<keyword evidence="2" id="KW-0547">Nucleotide-binding</keyword>
<dbReference type="EMBL" id="PXOH01000037">
    <property type="protein sequence ID" value="PSF32476.1"/>
    <property type="molecule type" value="Genomic_DNA"/>
</dbReference>
<dbReference type="InterPro" id="IPR011604">
    <property type="entry name" value="PDDEXK-like_dom_sf"/>
</dbReference>
<keyword evidence="6" id="KW-1185">Reference proteome</keyword>
<keyword evidence="1" id="KW-0227">DNA damage</keyword>
<name>A0A2T1LS91_9CHRO</name>
<keyword evidence="2" id="KW-0378">Hydrolase</keyword>
<reference evidence="5 6" key="2">
    <citation type="submission" date="2018-03" db="EMBL/GenBank/DDBJ databases">
        <authorList>
            <person name="Keele B.F."/>
        </authorList>
    </citation>
    <scope>NUCLEOTIDE SEQUENCE [LARGE SCALE GENOMIC DNA]</scope>
    <source>
        <strain evidence="5 6">CCALA 016</strain>
    </source>
</reference>
<evidence type="ECO:0000259" key="4">
    <source>
        <dbReference type="Pfam" id="PF12705"/>
    </source>
</evidence>
<dbReference type="Gene3D" id="3.90.320.10">
    <property type="match status" value="1"/>
</dbReference>